<evidence type="ECO:0000313" key="2">
    <source>
        <dbReference type="EMBL" id="MBA4653095.1"/>
    </source>
</evidence>
<dbReference type="GO" id="GO:0010190">
    <property type="term" value="P:cytochrome b6f complex assembly"/>
    <property type="evidence" value="ECO:0007669"/>
    <property type="project" value="InterPro"/>
</dbReference>
<dbReference type="PANTHER" id="PTHR36403">
    <property type="entry name" value="PROTEIN COFACTOR ASSEMBLY OF COMPLEX C SUBUNIT B CCB2, CHLOROPLASTIC"/>
    <property type="match status" value="1"/>
</dbReference>
<feature type="signal peptide" evidence="1">
    <location>
        <begin position="1"/>
        <end position="20"/>
    </location>
</feature>
<evidence type="ECO:0008006" key="3">
    <source>
        <dbReference type="Google" id="ProtNLM"/>
    </source>
</evidence>
<dbReference type="InterPro" id="IPR021325">
    <property type="entry name" value="CCB2/CCB4"/>
</dbReference>
<keyword evidence="1" id="KW-0732">Signal</keyword>
<organism evidence="2">
    <name type="scientific">Opuntia streptacantha</name>
    <name type="common">Prickly pear cactus</name>
    <name type="synonym">Opuntia cardona</name>
    <dbReference type="NCBI Taxonomy" id="393608"/>
    <lineage>
        <taxon>Eukaryota</taxon>
        <taxon>Viridiplantae</taxon>
        <taxon>Streptophyta</taxon>
        <taxon>Embryophyta</taxon>
        <taxon>Tracheophyta</taxon>
        <taxon>Spermatophyta</taxon>
        <taxon>Magnoliopsida</taxon>
        <taxon>eudicotyledons</taxon>
        <taxon>Gunneridae</taxon>
        <taxon>Pentapetalae</taxon>
        <taxon>Caryophyllales</taxon>
        <taxon>Cactineae</taxon>
        <taxon>Cactaceae</taxon>
        <taxon>Opuntioideae</taxon>
        <taxon>Opuntia</taxon>
    </lineage>
</organism>
<feature type="chain" id="PRO_5028035567" description="Protein COFACTOR ASSEMBLY OF COMPLEX C SUBUNIT B CCB2, chloroplastic" evidence="1">
    <location>
        <begin position="21"/>
        <end position="301"/>
    </location>
</feature>
<dbReference type="InterPro" id="IPR044970">
    <property type="entry name" value="CCB2"/>
</dbReference>
<accession>A0A7C8ZYV6</accession>
<evidence type="ECO:0000256" key="1">
    <source>
        <dbReference type="SAM" id="SignalP"/>
    </source>
</evidence>
<dbReference type="AlphaFoldDB" id="A0A7C8ZYV6"/>
<name>A0A7C8ZYV6_OPUST</name>
<reference evidence="2" key="2">
    <citation type="submission" date="2020-07" db="EMBL/GenBank/DDBJ databases">
        <authorList>
            <person name="Vera ALvarez R."/>
            <person name="Arias-Moreno D.M."/>
            <person name="Jimenez-Jacinto V."/>
            <person name="Jimenez-Bremont J.F."/>
            <person name="Swaminathan K."/>
            <person name="Moose S.P."/>
            <person name="Guerrero-Gonzalez M.L."/>
            <person name="Marino-Ramirez L."/>
            <person name="Landsman D."/>
            <person name="Rodriguez-Kessler M."/>
            <person name="Delgado-Sanchez P."/>
        </authorList>
    </citation>
    <scope>NUCLEOTIDE SEQUENCE</scope>
    <source>
        <tissue evidence="2">Cladode</tissue>
    </source>
</reference>
<sequence>MSGIGGNLLLPLNLPIAVRAKCCCYLPDTAPLKTKRNRRKALKLWAQSDDSPQSAASQQQVNLSVLRFTFGIPWLDESYLPRWIGYGFGSLILLNHFVGSNSPVTSAQLVSEALGLSLAAFSVTLPFVGKFLKGATTEELTTLPERAQQIFVMSQNISDTLKEDLAWASYVLLRNTKSVSVLISLQDVICVRGYWNVPADLLKDEILNWFMGEITTFGLFDVKDILYFPQSTGSMLEEAIPDGTGSILIQPVEGKGKENIAGFVLLASSISYAYGDKDRLWIQAIANKFRGQKRKTDSELS</sequence>
<reference evidence="2" key="1">
    <citation type="journal article" date="2013" name="J. Plant Res.">
        <title>Effect of fungi and light on seed germination of three Opuntia species from semiarid lands of central Mexico.</title>
        <authorList>
            <person name="Delgado-Sanchez P."/>
            <person name="Jimenez-Bremont J.F."/>
            <person name="Guerrero-Gonzalez Mde L."/>
            <person name="Flores J."/>
        </authorList>
    </citation>
    <scope>NUCLEOTIDE SEQUENCE</scope>
    <source>
        <tissue evidence="2">Cladode</tissue>
    </source>
</reference>
<dbReference type="Pfam" id="PF11152">
    <property type="entry name" value="CCB2_CCB4"/>
    <property type="match status" value="1"/>
</dbReference>
<dbReference type="PANTHER" id="PTHR36403:SF1">
    <property type="entry name" value="PROTEIN COFACTOR ASSEMBLY OF COMPLEX C SUBUNIT B CCB2, CHLOROPLASTIC"/>
    <property type="match status" value="1"/>
</dbReference>
<proteinExistence type="predicted"/>
<dbReference type="EMBL" id="GISG01177483">
    <property type="protein sequence ID" value="MBA4653095.1"/>
    <property type="molecule type" value="Transcribed_RNA"/>
</dbReference>
<protein>
    <recommendedName>
        <fullName evidence="3">Protein COFACTOR ASSEMBLY OF COMPLEX C SUBUNIT B CCB2, chloroplastic</fullName>
    </recommendedName>
</protein>